<evidence type="ECO:0000256" key="15">
    <source>
        <dbReference type="ARBA" id="ARBA00049447"/>
    </source>
</evidence>
<dbReference type="PANTHER" id="PTHR11082">
    <property type="entry name" value="TRNA-DIHYDROURIDINE SYNTHASE"/>
    <property type="match status" value="1"/>
</dbReference>
<comment type="catalytic activity">
    <reaction evidence="11">
        <text>5,6-dihydrouridine(17) in tRNA + NAD(+) = uridine(17) in tRNA + NADH + H(+)</text>
        <dbReference type="Rhea" id="RHEA:53372"/>
        <dbReference type="Rhea" id="RHEA-COMP:13541"/>
        <dbReference type="Rhea" id="RHEA-COMP:13542"/>
        <dbReference type="ChEBI" id="CHEBI:15378"/>
        <dbReference type="ChEBI" id="CHEBI:57540"/>
        <dbReference type="ChEBI" id="CHEBI:57945"/>
        <dbReference type="ChEBI" id="CHEBI:65315"/>
        <dbReference type="ChEBI" id="CHEBI:74443"/>
        <dbReference type="EC" id="1.3.1.88"/>
    </reaction>
    <physiologicalReaction direction="right-to-left" evidence="11">
        <dbReference type="Rhea" id="RHEA:53374"/>
    </physiologicalReaction>
</comment>
<evidence type="ECO:0000256" key="8">
    <source>
        <dbReference type="ARBA" id="ARBA00023027"/>
    </source>
</evidence>
<gene>
    <name evidence="19" type="primary">DUS1_1</name>
    <name evidence="19" type="ORF">IWQ60_005329</name>
</gene>
<keyword evidence="6" id="KW-0521">NADP</keyword>
<accession>A0A9W8DYJ9</accession>
<evidence type="ECO:0000256" key="11">
    <source>
        <dbReference type="ARBA" id="ARBA00047287"/>
    </source>
</evidence>
<keyword evidence="3" id="KW-0288">FMN</keyword>
<protein>
    <recommendedName>
        <fullName evidence="10">tRNA-dihydrouridine(16/17) synthase [NAD(P)(+)]</fullName>
        <ecNumber evidence="10">1.3.1.88</ecNumber>
    </recommendedName>
</protein>
<evidence type="ECO:0000256" key="3">
    <source>
        <dbReference type="ARBA" id="ARBA00022643"/>
    </source>
</evidence>
<evidence type="ECO:0000256" key="2">
    <source>
        <dbReference type="ARBA" id="ARBA00022630"/>
    </source>
</evidence>
<dbReference type="CDD" id="cd02801">
    <property type="entry name" value="DUS_like_FMN"/>
    <property type="match status" value="1"/>
</dbReference>
<evidence type="ECO:0000256" key="12">
    <source>
        <dbReference type="ARBA" id="ARBA00047652"/>
    </source>
</evidence>
<evidence type="ECO:0000259" key="18">
    <source>
        <dbReference type="Pfam" id="PF01207"/>
    </source>
</evidence>
<feature type="region of interest" description="Disordered" evidence="17">
    <location>
        <begin position="543"/>
        <end position="564"/>
    </location>
</feature>
<keyword evidence="20" id="KW-1185">Reference proteome</keyword>
<keyword evidence="7 19" id="KW-0560">Oxidoreductase</keyword>
<evidence type="ECO:0000256" key="4">
    <source>
        <dbReference type="ARBA" id="ARBA00022664"/>
    </source>
</evidence>
<evidence type="ECO:0000313" key="20">
    <source>
        <dbReference type="Proteomes" id="UP001150569"/>
    </source>
</evidence>
<dbReference type="GO" id="GO:0017150">
    <property type="term" value="F:tRNA dihydrouridine synthase activity"/>
    <property type="evidence" value="ECO:0007669"/>
    <property type="project" value="InterPro"/>
</dbReference>
<keyword evidence="5" id="KW-0819">tRNA processing</keyword>
<evidence type="ECO:0000256" key="17">
    <source>
        <dbReference type="SAM" id="MobiDB-lite"/>
    </source>
</evidence>
<feature type="compositionally biased region" description="Low complexity" evidence="17">
    <location>
        <begin position="552"/>
        <end position="564"/>
    </location>
</feature>
<dbReference type="SUPFAM" id="SSF51395">
    <property type="entry name" value="FMN-linked oxidoreductases"/>
    <property type="match status" value="1"/>
</dbReference>
<sequence>MAACASTTAERSDQRVIDAVPASLTLVPSRKLGGFEFYEKVLKRSRYFLAPMVDQSELAWRILSRRYGAEVCYTPMIHARLFSETHNKTYFAEQWQTNATDRPLIAQFCANDPNFLLQAALRIQDQCDAVDLNLGCPQGIAQKGHYGSFLMEEWDLVARMVNNLHTHLDVPVTCKIRVFPEVERTVAYARMLEAAGCQLLTVHGRLREQRGHKTGLADWEKIRRVREAVRIPVVANGNILYPEDMEACIKQTGVVGVMSAEGNLYNPALFAGRYLPSYELAGEYMAICRETPTALAYIRAHLFKLFRPSLPLHTDLRDRLAKARTHEEMESMVQDLTTRLKAEADLAPPFDINLAPKDADGFYILPHWIAQPYIRPPFDPKTSTKKRPVPVPVPRPTVSTAVGPGPVTTATAAPPAFAEPMPSSLAVTPAAGPSSETLAVVDPATAATNSRKRQKMDANGVPALFNGTVPDSVVMPSPPALSASDAKAARRNKLKCRHCGNVKSVRCPHHRCKRCCREHDLRSSPVADTDITATDSDAICEIHRSKNPPAPLTTIPTTTATESP</sequence>
<comment type="catalytic activity">
    <reaction evidence="13">
        <text>a 5,6-dihydrouridine in mRNA + NAD(+) = a uridine in mRNA + NADH + H(+)</text>
        <dbReference type="Rhea" id="RHEA:69851"/>
        <dbReference type="Rhea" id="RHEA-COMP:14658"/>
        <dbReference type="Rhea" id="RHEA-COMP:17789"/>
        <dbReference type="ChEBI" id="CHEBI:15378"/>
        <dbReference type="ChEBI" id="CHEBI:57540"/>
        <dbReference type="ChEBI" id="CHEBI:57945"/>
        <dbReference type="ChEBI" id="CHEBI:65315"/>
        <dbReference type="ChEBI" id="CHEBI:74443"/>
    </reaction>
    <physiologicalReaction direction="right-to-left" evidence="13">
        <dbReference type="Rhea" id="RHEA:69853"/>
    </physiologicalReaction>
</comment>
<dbReference type="Gene3D" id="3.20.20.70">
    <property type="entry name" value="Aldolase class I"/>
    <property type="match status" value="1"/>
</dbReference>
<keyword evidence="8" id="KW-0520">NAD</keyword>
<evidence type="ECO:0000256" key="1">
    <source>
        <dbReference type="ARBA" id="ARBA00001917"/>
    </source>
</evidence>
<name>A0A9W8DYJ9_9FUNG</name>
<reference evidence="19" key="1">
    <citation type="submission" date="2022-07" db="EMBL/GenBank/DDBJ databases">
        <title>Phylogenomic reconstructions and comparative analyses of Kickxellomycotina fungi.</title>
        <authorList>
            <person name="Reynolds N.K."/>
            <person name="Stajich J.E."/>
            <person name="Barry K."/>
            <person name="Grigoriev I.V."/>
            <person name="Crous P."/>
            <person name="Smith M.E."/>
        </authorList>
    </citation>
    <scope>NUCLEOTIDE SEQUENCE</scope>
    <source>
        <strain evidence="19">RSA 861</strain>
    </source>
</reference>
<dbReference type="EC" id="1.3.1.88" evidence="10"/>
<comment type="cofactor">
    <cofactor evidence="1">
        <name>FMN</name>
        <dbReference type="ChEBI" id="CHEBI:58210"/>
    </cofactor>
</comment>
<evidence type="ECO:0000256" key="9">
    <source>
        <dbReference type="ARBA" id="ARBA00038313"/>
    </source>
</evidence>
<evidence type="ECO:0000256" key="5">
    <source>
        <dbReference type="ARBA" id="ARBA00022694"/>
    </source>
</evidence>
<dbReference type="EMBL" id="JANBPT010000284">
    <property type="protein sequence ID" value="KAJ1924256.1"/>
    <property type="molecule type" value="Genomic_DNA"/>
</dbReference>
<organism evidence="19 20">
    <name type="scientific">Tieghemiomyces parasiticus</name>
    <dbReference type="NCBI Taxonomy" id="78921"/>
    <lineage>
        <taxon>Eukaryota</taxon>
        <taxon>Fungi</taxon>
        <taxon>Fungi incertae sedis</taxon>
        <taxon>Zoopagomycota</taxon>
        <taxon>Kickxellomycotina</taxon>
        <taxon>Dimargaritomycetes</taxon>
        <taxon>Dimargaritales</taxon>
        <taxon>Dimargaritaceae</taxon>
        <taxon>Tieghemiomyces</taxon>
    </lineage>
</organism>
<evidence type="ECO:0000256" key="7">
    <source>
        <dbReference type="ARBA" id="ARBA00023002"/>
    </source>
</evidence>
<evidence type="ECO:0000256" key="13">
    <source>
        <dbReference type="ARBA" id="ARBA00048342"/>
    </source>
</evidence>
<feature type="compositionally biased region" description="Low complexity" evidence="17">
    <location>
        <begin position="396"/>
        <end position="406"/>
    </location>
</feature>
<dbReference type="GO" id="GO:0050660">
    <property type="term" value="F:flavin adenine dinucleotide binding"/>
    <property type="evidence" value="ECO:0007669"/>
    <property type="project" value="InterPro"/>
</dbReference>
<keyword evidence="4" id="KW-0507">mRNA processing</keyword>
<dbReference type="InterPro" id="IPR018517">
    <property type="entry name" value="tRNA_hU_synthase_CS"/>
</dbReference>
<comment type="catalytic activity">
    <reaction evidence="12">
        <text>5,6-dihydrouridine(16) in tRNA + NADP(+) = uridine(16) in tRNA + NADPH + H(+)</text>
        <dbReference type="Rhea" id="RHEA:53376"/>
        <dbReference type="Rhea" id="RHEA-COMP:13543"/>
        <dbReference type="Rhea" id="RHEA-COMP:13544"/>
        <dbReference type="ChEBI" id="CHEBI:15378"/>
        <dbReference type="ChEBI" id="CHEBI:57783"/>
        <dbReference type="ChEBI" id="CHEBI:58349"/>
        <dbReference type="ChEBI" id="CHEBI:65315"/>
        <dbReference type="ChEBI" id="CHEBI:74443"/>
        <dbReference type="EC" id="1.3.1.88"/>
    </reaction>
    <physiologicalReaction direction="right-to-left" evidence="12">
        <dbReference type="Rhea" id="RHEA:53378"/>
    </physiologicalReaction>
</comment>
<feature type="domain" description="DUS-like FMN-binding" evidence="18">
    <location>
        <begin position="49"/>
        <end position="334"/>
    </location>
</feature>
<evidence type="ECO:0000256" key="6">
    <source>
        <dbReference type="ARBA" id="ARBA00022857"/>
    </source>
</evidence>
<dbReference type="PANTHER" id="PTHR11082:SF5">
    <property type="entry name" value="TRNA-DIHYDROURIDINE(16_17) SYNTHASE [NAD(P)(+)]-LIKE"/>
    <property type="match status" value="1"/>
</dbReference>
<dbReference type="Pfam" id="PF01207">
    <property type="entry name" value="Dus"/>
    <property type="match status" value="1"/>
</dbReference>
<comment type="catalytic activity">
    <reaction evidence="15">
        <text>a 5,6-dihydrouridine in mRNA + NADP(+) = a uridine in mRNA + NADPH + H(+)</text>
        <dbReference type="Rhea" id="RHEA:69855"/>
        <dbReference type="Rhea" id="RHEA-COMP:14658"/>
        <dbReference type="Rhea" id="RHEA-COMP:17789"/>
        <dbReference type="ChEBI" id="CHEBI:15378"/>
        <dbReference type="ChEBI" id="CHEBI:57783"/>
        <dbReference type="ChEBI" id="CHEBI:58349"/>
        <dbReference type="ChEBI" id="CHEBI:65315"/>
        <dbReference type="ChEBI" id="CHEBI:74443"/>
    </reaction>
    <physiologicalReaction direction="right-to-left" evidence="15">
        <dbReference type="Rhea" id="RHEA:69857"/>
    </physiologicalReaction>
</comment>
<dbReference type="OrthoDB" id="272303at2759"/>
<proteinExistence type="inferred from homology"/>
<comment type="caution">
    <text evidence="19">The sequence shown here is derived from an EMBL/GenBank/DDBJ whole genome shotgun (WGS) entry which is preliminary data.</text>
</comment>
<evidence type="ECO:0000313" key="19">
    <source>
        <dbReference type="EMBL" id="KAJ1924256.1"/>
    </source>
</evidence>
<evidence type="ECO:0000256" key="16">
    <source>
        <dbReference type="ARBA" id="ARBA00049467"/>
    </source>
</evidence>
<dbReference type="InterPro" id="IPR035587">
    <property type="entry name" value="DUS-like_FMN-bd"/>
</dbReference>
<comment type="catalytic activity">
    <reaction evidence="16">
        <text>5,6-dihydrouridine(17) in tRNA + NADP(+) = uridine(17) in tRNA + NADPH + H(+)</text>
        <dbReference type="Rhea" id="RHEA:53368"/>
        <dbReference type="Rhea" id="RHEA-COMP:13541"/>
        <dbReference type="Rhea" id="RHEA-COMP:13542"/>
        <dbReference type="ChEBI" id="CHEBI:15378"/>
        <dbReference type="ChEBI" id="CHEBI:57783"/>
        <dbReference type="ChEBI" id="CHEBI:58349"/>
        <dbReference type="ChEBI" id="CHEBI:65315"/>
        <dbReference type="ChEBI" id="CHEBI:74443"/>
        <dbReference type="EC" id="1.3.1.88"/>
    </reaction>
    <physiologicalReaction direction="right-to-left" evidence="16">
        <dbReference type="Rhea" id="RHEA:53370"/>
    </physiologicalReaction>
</comment>
<feature type="region of interest" description="Disordered" evidence="17">
    <location>
        <begin position="379"/>
        <end position="406"/>
    </location>
</feature>
<dbReference type="Proteomes" id="UP001150569">
    <property type="component" value="Unassembled WGS sequence"/>
</dbReference>
<dbReference type="AlphaFoldDB" id="A0A9W8DYJ9"/>
<comment type="similarity">
    <text evidence="9">Belongs to the Dus family. Dus1 subfamily.</text>
</comment>
<evidence type="ECO:0000256" key="14">
    <source>
        <dbReference type="ARBA" id="ARBA00048934"/>
    </source>
</evidence>
<keyword evidence="2" id="KW-0285">Flavoprotein</keyword>
<comment type="catalytic activity">
    <reaction evidence="14">
        <text>5,6-dihydrouridine(16) in tRNA + NAD(+) = uridine(16) in tRNA + NADH + H(+)</text>
        <dbReference type="Rhea" id="RHEA:53380"/>
        <dbReference type="Rhea" id="RHEA-COMP:13543"/>
        <dbReference type="Rhea" id="RHEA-COMP:13544"/>
        <dbReference type="ChEBI" id="CHEBI:15378"/>
        <dbReference type="ChEBI" id="CHEBI:57540"/>
        <dbReference type="ChEBI" id="CHEBI:57945"/>
        <dbReference type="ChEBI" id="CHEBI:65315"/>
        <dbReference type="ChEBI" id="CHEBI:74443"/>
        <dbReference type="EC" id="1.3.1.88"/>
    </reaction>
    <physiologicalReaction direction="right-to-left" evidence="14">
        <dbReference type="Rhea" id="RHEA:53382"/>
    </physiologicalReaction>
</comment>
<dbReference type="GO" id="GO:0006397">
    <property type="term" value="P:mRNA processing"/>
    <property type="evidence" value="ECO:0007669"/>
    <property type="project" value="UniProtKB-KW"/>
</dbReference>
<dbReference type="InterPro" id="IPR013785">
    <property type="entry name" value="Aldolase_TIM"/>
</dbReference>
<evidence type="ECO:0000256" key="10">
    <source>
        <dbReference type="ARBA" id="ARBA00038890"/>
    </source>
</evidence>
<dbReference type="PROSITE" id="PS01136">
    <property type="entry name" value="UPF0034"/>
    <property type="match status" value="1"/>
</dbReference>